<dbReference type="InterPro" id="IPR038056">
    <property type="entry name" value="YjbR-like_sf"/>
</dbReference>
<evidence type="ECO:0000313" key="1">
    <source>
        <dbReference type="EMBL" id="SMB81805.1"/>
    </source>
</evidence>
<proteinExistence type="predicted"/>
<dbReference type="SUPFAM" id="SSF142906">
    <property type="entry name" value="YjbR-like"/>
    <property type="match status" value="1"/>
</dbReference>
<dbReference type="InterPro" id="IPR058532">
    <property type="entry name" value="YjbR/MT2646/Rv2570-like"/>
</dbReference>
<gene>
    <name evidence="1" type="ORF">SAMN05660772_01942</name>
</gene>
<reference evidence="2" key="1">
    <citation type="submission" date="2017-04" db="EMBL/GenBank/DDBJ databases">
        <authorList>
            <person name="Varghese N."/>
            <person name="Submissions S."/>
        </authorList>
    </citation>
    <scope>NUCLEOTIDE SEQUENCE [LARGE SCALE GENOMIC DNA]</scope>
    <source>
        <strain evidence="2">DSM 23072</strain>
    </source>
</reference>
<dbReference type="PANTHER" id="PTHR35145:SF1">
    <property type="entry name" value="CYTOPLASMIC PROTEIN"/>
    <property type="match status" value="1"/>
</dbReference>
<protein>
    <submittedName>
        <fullName evidence="1">Uncharacterized protein conserved in bacteria</fullName>
    </submittedName>
</protein>
<dbReference type="Gene3D" id="3.90.1150.30">
    <property type="match status" value="1"/>
</dbReference>
<keyword evidence="2" id="KW-1185">Reference proteome</keyword>
<dbReference type="Proteomes" id="UP000192408">
    <property type="component" value="Unassembled WGS sequence"/>
</dbReference>
<dbReference type="STRING" id="1122938.SAMN05660772_01942"/>
<dbReference type="AlphaFoldDB" id="A0A1W1UKZ4"/>
<dbReference type="Pfam" id="PF04237">
    <property type="entry name" value="YjbR"/>
    <property type="match status" value="1"/>
</dbReference>
<dbReference type="InterPro" id="IPR007351">
    <property type="entry name" value="YjbR"/>
</dbReference>
<name>A0A1W1UKZ4_9PAST</name>
<sequence>MFRHADRKWFAVLLPVSADKLGLAGKEILQVLNLKARPELVGSLRSMKGVLPAYHMNKEHWISVLLESGLSDELILGLVDDSHALTRK</sequence>
<evidence type="ECO:0000313" key="2">
    <source>
        <dbReference type="Proteomes" id="UP000192408"/>
    </source>
</evidence>
<dbReference type="PANTHER" id="PTHR35145">
    <property type="entry name" value="CYTOPLASMIC PROTEIN-RELATED"/>
    <property type="match status" value="1"/>
</dbReference>
<accession>A0A1W1UKZ4</accession>
<dbReference type="EMBL" id="FWWV01000007">
    <property type="protein sequence ID" value="SMB81805.1"/>
    <property type="molecule type" value="Genomic_DNA"/>
</dbReference>
<organism evidence="1 2">
    <name type="scientific">Pasteurella testudinis DSM 23072</name>
    <dbReference type="NCBI Taxonomy" id="1122938"/>
    <lineage>
        <taxon>Bacteria</taxon>
        <taxon>Pseudomonadati</taxon>
        <taxon>Pseudomonadota</taxon>
        <taxon>Gammaproteobacteria</taxon>
        <taxon>Pasteurellales</taxon>
        <taxon>Pasteurellaceae</taxon>
        <taxon>Pasteurella</taxon>
    </lineage>
</organism>